<keyword evidence="4" id="KW-1185">Reference proteome</keyword>
<dbReference type="AlphaFoldDB" id="A0A9X2A3S8"/>
<dbReference type="InterPro" id="IPR011761">
    <property type="entry name" value="ATP-grasp"/>
</dbReference>
<dbReference type="GO" id="GO:0009432">
    <property type="term" value="P:SOS response"/>
    <property type="evidence" value="ECO:0007669"/>
    <property type="project" value="TreeGrafter"/>
</dbReference>
<dbReference type="GO" id="GO:0005524">
    <property type="term" value="F:ATP binding"/>
    <property type="evidence" value="ECO:0007669"/>
    <property type="project" value="UniProtKB-UniRule"/>
</dbReference>
<organism evidence="3 4">
    <name type="scientific">Halalkalibacter alkaliphilus</name>
    <dbReference type="NCBI Taxonomy" id="2917993"/>
    <lineage>
        <taxon>Bacteria</taxon>
        <taxon>Bacillati</taxon>
        <taxon>Bacillota</taxon>
        <taxon>Bacilli</taxon>
        <taxon>Bacillales</taxon>
        <taxon>Bacillaceae</taxon>
        <taxon>Halalkalibacter</taxon>
    </lineage>
</organism>
<sequence>MKIVTFNPFRTIGMPGIQYVKPERMFDEREKIANADVCLFPENWQVNALVYGMKKAIFPSIQSIQMGFNKIEVTRALWSVCPDHVPRTVILGRNHDNINRVFAEFPFPFVAKEIRNSMGKGVFLIESHKQFNEYAENNPYFYVQEYLPIDRDLRVCFVGDDVALAYWRINDHNTFRNNVAQGARISFENIPEEALDLVRTTARNLGVNHAGFDVISVGGKYYFLEFNTLFGNQGFQQLGVSIEQTIYNYLQKTVNPS</sequence>
<keyword evidence="3" id="KW-0436">Ligase</keyword>
<dbReference type="PROSITE" id="PS50975">
    <property type="entry name" value="ATP_GRASP"/>
    <property type="match status" value="1"/>
</dbReference>
<dbReference type="PANTHER" id="PTHR21621">
    <property type="entry name" value="RIBOSOMAL PROTEIN S6 MODIFICATION PROTEIN"/>
    <property type="match status" value="1"/>
</dbReference>
<evidence type="ECO:0000256" key="1">
    <source>
        <dbReference type="PROSITE-ProRule" id="PRU00409"/>
    </source>
</evidence>
<reference evidence="3" key="1">
    <citation type="submission" date="2022-02" db="EMBL/GenBank/DDBJ databases">
        <title>Halalkalibacter sp. nov. isolated from Lonar Lake, India.</title>
        <authorList>
            <person name="Joshi A."/>
            <person name="Thite S."/>
            <person name="Lodha T."/>
        </authorList>
    </citation>
    <scope>NUCLEOTIDE SEQUENCE</scope>
    <source>
        <strain evidence="3">MEB205</strain>
    </source>
</reference>
<dbReference type="EMBL" id="JAKRYL010000003">
    <property type="protein sequence ID" value="MCL7746342.1"/>
    <property type="molecule type" value="Genomic_DNA"/>
</dbReference>
<dbReference type="GO" id="GO:0046872">
    <property type="term" value="F:metal ion binding"/>
    <property type="evidence" value="ECO:0007669"/>
    <property type="project" value="InterPro"/>
</dbReference>
<feature type="domain" description="ATP-grasp" evidence="2">
    <location>
        <begin position="75"/>
        <end position="255"/>
    </location>
</feature>
<accession>A0A9X2A3S8</accession>
<proteinExistence type="predicted"/>
<dbReference type="Pfam" id="PF08443">
    <property type="entry name" value="RimK"/>
    <property type="match status" value="1"/>
</dbReference>
<dbReference type="InterPro" id="IPR013651">
    <property type="entry name" value="ATP-grasp_RimK-type"/>
</dbReference>
<gene>
    <name evidence="3" type="ORF">MF646_04330</name>
</gene>
<comment type="caution">
    <text evidence="3">The sequence shown here is derived from an EMBL/GenBank/DDBJ whole genome shotgun (WGS) entry which is preliminary data.</text>
</comment>
<dbReference type="GO" id="GO:0018169">
    <property type="term" value="F:ribosomal S6-glutamic acid ligase activity"/>
    <property type="evidence" value="ECO:0007669"/>
    <property type="project" value="TreeGrafter"/>
</dbReference>
<dbReference type="Proteomes" id="UP001139150">
    <property type="component" value="Unassembled WGS sequence"/>
</dbReference>
<dbReference type="Gene3D" id="3.30.470.20">
    <property type="entry name" value="ATP-grasp fold, B domain"/>
    <property type="match status" value="1"/>
</dbReference>
<evidence type="ECO:0000313" key="4">
    <source>
        <dbReference type="Proteomes" id="UP001139150"/>
    </source>
</evidence>
<evidence type="ECO:0000259" key="2">
    <source>
        <dbReference type="PROSITE" id="PS50975"/>
    </source>
</evidence>
<keyword evidence="1" id="KW-0067">ATP-binding</keyword>
<keyword evidence="1" id="KW-0547">Nucleotide-binding</keyword>
<dbReference type="RefSeq" id="WP_250095264.1">
    <property type="nucleotide sequence ID" value="NZ_JAKRYL010000003.1"/>
</dbReference>
<dbReference type="SUPFAM" id="SSF56059">
    <property type="entry name" value="Glutathione synthetase ATP-binding domain-like"/>
    <property type="match status" value="1"/>
</dbReference>
<evidence type="ECO:0000313" key="3">
    <source>
        <dbReference type="EMBL" id="MCL7746342.1"/>
    </source>
</evidence>
<dbReference type="PANTHER" id="PTHR21621:SF0">
    <property type="entry name" value="BETA-CITRYLGLUTAMATE SYNTHASE B-RELATED"/>
    <property type="match status" value="1"/>
</dbReference>
<dbReference type="InterPro" id="IPR013815">
    <property type="entry name" value="ATP_grasp_subdomain_1"/>
</dbReference>
<dbReference type="GO" id="GO:0005737">
    <property type="term" value="C:cytoplasm"/>
    <property type="evidence" value="ECO:0007669"/>
    <property type="project" value="TreeGrafter"/>
</dbReference>
<name>A0A9X2A3S8_9BACI</name>
<dbReference type="Gene3D" id="3.30.1490.20">
    <property type="entry name" value="ATP-grasp fold, A domain"/>
    <property type="match status" value="1"/>
</dbReference>
<protein>
    <submittedName>
        <fullName evidence="3">RimK family alpha-L-glutamate ligase</fullName>
    </submittedName>
</protein>